<dbReference type="RefSeq" id="WP_189828381.1">
    <property type="nucleotide sequence ID" value="NZ_BMVC01000031.1"/>
</dbReference>
<evidence type="ECO:0000313" key="1">
    <source>
        <dbReference type="EMBL" id="GHD18683.1"/>
    </source>
</evidence>
<reference evidence="1" key="1">
    <citation type="journal article" date="2014" name="Int. J. Syst. Evol. Microbiol.">
        <title>Complete genome sequence of Corynebacterium casei LMG S-19264T (=DSM 44701T), isolated from a smear-ripened cheese.</title>
        <authorList>
            <consortium name="US DOE Joint Genome Institute (JGI-PGF)"/>
            <person name="Walter F."/>
            <person name="Albersmeier A."/>
            <person name="Kalinowski J."/>
            <person name="Ruckert C."/>
        </authorList>
    </citation>
    <scope>NUCLEOTIDE SEQUENCE</scope>
    <source>
        <strain evidence="1">JCM 4637</strain>
    </source>
</reference>
<organism evidence="1 2">
    <name type="scientific">Streptomyces finlayi</name>
    <dbReference type="NCBI Taxonomy" id="67296"/>
    <lineage>
        <taxon>Bacteria</taxon>
        <taxon>Bacillati</taxon>
        <taxon>Actinomycetota</taxon>
        <taxon>Actinomycetes</taxon>
        <taxon>Kitasatosporales</taxon>
        <taxon>Streptomycetaceae</taxon>
        <taxon>Streptomyces</taxon>
    </lineage>
</organism>
<dbReference type="AlphaFoldDB" id="A0A918X9W3"/>
<proteinExistence type="predicted"/>
<sequence>MLNKILRLARQTAPLLGHRWTAQPHHWMGRTGAALVHADGRRLHLLPVDGRPAHVEVTVRYPDAPVTVWDHERPSTQFRTDRPPAALADAITAKLLPVYNELYPKMVAAAASARQTDEEQQALAQRLAALVPGAELTRTAPSPWIEYRPRQGSIGSMKAQVLSWGQHIVEFRYVDDATLQALMTAYGEAVRRRQNRSATAP</sequence>
<accession>A0A918X9W3</accession>
<reference evidence="1" key="2">
    <citation type="submission" date="2020-09" db="EMBL/GenBank/DDBJ databases">
        <authorList>
            <person name="Sun Q."/>
            <person name="Ohkuma M."/>
        </authorList>
    </citation>
    <scope>NUCLEOTIDE SEQUENCE</scope>
    <source>
        <strain evidence="1">JCM 4637</strain>
    </source>
</reference>
<comment type="caution">
    <text evidence="1">The sequence shown here is derived from an EMBL/GenBank/DDBJ whole genome shotgun (WGS) entry which is preliminary data.</text>
</comment>
<protein>
    <submittedName>
        <fullName evidence="1">Uncharacterized protein</fullName>
    </submittedName>
</protein>
<dbReference type="Proteomes" id="UP000638353">
    <property type="component" value="Unassembled WGS sequence"/>
</dbReference>
<gene>
    <name evidence="1" type="ORF">GCM10010334_81720</name>
</gene>
<dbReference type="EMBL" id="BMVC01000031">
    <property type="protein sequence ID" value="GHD18683.1"/>
    <property type="molecule type" value="Genomic_DNA"/>
</dbReference>
<evidence type="ECO:0000313" key="2">
    <source>
        <dbReference type="Proteomes" id="UP000638353"/>
    </source>
</evidence>
<name>A0A918X9W3_9ACTN</name>